<evidence type="ECO:0000259" key="2">
    <source>
        <dbReference type="PROSITE" id="PS50125"/>
    </source>
</evidence>
<dbReference type="PROSITE" id="PS50125">
    <property type="entry name" value="GUANYLATE_CYCLASE_2"/>
    <property type="match status" value="1"/>
</dbReference>
<dbReference type="EMBL" id="JASJOS010000015">
    <property type="protein sequence ID" value="MDJ1484470.1"/>
    <property type="molecule type" value="Genomic_DNA"/>
</dbReference>
<dbReference type="EC" id="4.6.1.-" evidence="3"/>
<feature type="transmembrane region" description="Helical" evidence="1">
    <location>
        <begin position="86"/>
        <end position="107"/>
    </location>
</feature>
<keyword evidence="3" id="KW-0456">Lyase</keyword>
<reference evidence="3" key="1">
    <citation type="submission" date="2023-05" db="EMBL/GenBank/DDBJ databases">
        <authorList>
            <person name="Zhang X."/>
        </authorList>
    </citation>
    <scope>NUCLEOTIDE SEQUENCE</scope>
    <source>
        <strain evidence="3">YF14B1</strain>
    </source>
</reference>
<dbReference type="GO" id="GO:0004016">
    <property type="term" value="F:adenylate cyclase activity"/>
    <property type="evidence" value="ECO:0007669"/>
    <property type="project" value="UniProtKB-ARBA"/>
</dbReference>
<keyword evidence="1" id="KW-0472">Membrane</keyword>
<keyword evidence="1" id="KW-1133">Transmembrane helix</keyword>
<protein>
    <submittedName>
        <fullName evidence="3">Adenylate/guanylate cyclase domain-containing protein</fullName>
        <ecNumber evidence="3">4.6.1.-</ecNumber>
    </submittedName>
</protein>
<dbReference type="PANTHER" id="PTHR43081">
    <property type="entry name" value="ADENYLATE CYCLASE, TERMINAL-DIFFERENTIATION SPECIFIC-RELATED"/>
    <property type="match status" value="1"/>
</dbReference>
<feature type="domain" description="Guanylate cyclase" evidence="2">
    <location>
        <begin position="217"/>
        <end position="346"/>
    </location>
</feature>
<evidence type="ECO:0000313" key="3">
    <source>
        <dbReference type="EMBL" id="MDJ1484470.1"/>
    </source>
</evidence>
<comment type="caution">
    <text evidence="3">The sequence shown here is derived from an EMBL/GenBank/DDBJ whole genome shotgun (WGS) entry which is preliminary data.</text>
</comment>
<dbReference type="InterPro" id="IPR029787">
    <property type="entry name" value="Nucleotide_cyclase"/>
</dbReference>
<dbReference type="SUPFAM" id="SSF55073">
    <property type="entry name" value="Nucleotide cyclase"/>
    <property type="match status" value="1"/>
</dbReference>
<dbReference type="RefSeq" id="WP_313985820.1">
    <property type="nucleotide sequence ID" value="NZ_JASJOS010000015.1"/>
</dbReference>
<feature type="transmembrane region" description="Helical" evidence="1">
    <location>
        <begin position="62"/>
        <end position="80"/>
    </location>
</feature>
<dbReference type="PANTHER" id="PTHR43081:SF1">
    <property type="entry name" value="ADENYLATE CYCLASE, TERMINAL-DIFFERENTIATION SPECIFIC"/>
    <property type="match status" value="1"/>
</dbReference>
<proteinExistence type="predicted"/>
<accession>A0AAE3QSD3</accession>
<dbReference type="CDD" id="cd07302">
    <property type="entry name" value="CHD"/>
    <property type="match status" value="1"/>
</dbReference>
<gene>
    <name evidence="3" type="ORF">QNI16_28490</name>
</gene>
<dbReference type="GO" id="GO:0009190">
    <property type="term" value="P:cyclic nucleotide biosynthetic process"/>
    <property type="evidence" value="ECO:0007669"/>
    <property type="project" value="InterPro"/>
</dbReference>
<dbReference type="GO" id="GO:0035556">
    <property type="term" value="P:intracellular signal transduction"/>
    <property type="evidence" value="ECO:0007669"/>
    <property type="project" value="InterPro"/>
</dbReference>
<feature type="transmembrane region" description="Helical" evidence="1">
    <location>
        <begin position="171"/>
        <end position="191"/>
    </location>
</feature>
<sequence length="412" mass="48413">MAKILYPIVRGVVAIFYFLQIDEMSYTKQLRRFGQDVPDNVVKELSGYTWRDWLRVPKNKRFVIRETVFVFLIYAIFSKGWSWQPIISSLFVSLPAGYILANFEAHASEFRMIFRRRRFWTYVIFKTLRLTLILTVIFHVIFSVAYVLKISWLFPYSIFVDNFEDFYTRQFFEFLIVTLVLEMFVNVYLTLDRKLGKNSLMNLVTGKYHQAQRQERVFLFLDIKNSTTIAESMGELKFSEFLQDFYYDISDPIDRQGGEVYQYVGDEVVVSWEVSEGFKNNHCVRAFLDAKTKIENFREYYYDTYGIVPEFKGSLHSGSVIAAEVGKIKSEIAFHGDVLNTASRMLDLCRELQQELLLSERVFSQLQPTELFYTVDLGHYNLRGKNQSVGLYGVKSLKDSFKKENNKIKVEA</sequence>
<dbReference type="Pfam" id="PF00211">
    <property type="entry name" value="Guanylate_cyc"/>
    <property type="match status" value="1"/>
</dbReference>
<dbReference type="Gene3D" id="3.30.70.1230">
    <property type="entry name" value="Nucleotide cyclase"/>
    <property type="match status" value="1"/>
</dbReference>
<evidence type="ECO:0000313" key="4">
    <source>
        <dbReference type="Proteomes" id="UP001241110"/>
    </source>
</evidence>
<organism evidence="3 4">
    <name type="scientific">Xanthocytophaga flava</name>
    <dbReference type="NCBI Taxonomy" id="3048013"/>
    <lineage>
        <taxon>Bacteria</taxon>
        <taxon>Pseudomonadati</taxon>
        <taxon>Bacteroidota</taxon>
        <taxon>Cytophagia</taxon>
        <taxon>Cytophagales</taxon>
        <taxon>Rhodocytophagaceae</taxon>
        <taxon>Xanthocytophaga</taxon>
    </lineage>
</organism>
<evidence type="ECO:0000256" key="1">
    <source>
        <dbReference type="SAM" id="Phobius"/>
    </source>
</evidence>
<name>A0AAE3QSD3_9BACT</name>
<dbReference type="InterPro" id="IPR050697">
    <property type="entry name" value="Adenylyl/Guanylyl_Cyclase_3/4"/>
</dbReference>
<dbReference type="InterPro" id="IPR001054">
    <property type="entry name" value="A/G_cyclase"/>
</dbReference>
<keyword evidence="1" id="KW-0812">Transmembrane</keyword>
<feature type="transmembrane region" description="Helical" evidence="1">
    <location>
        <begin position="128"/>
        <end position="151"/>
    </location>
</feature>
<dbReference type="AlphaFoldDB" id="A0AAE3QSD3"/>
<dbReference type="Proteomes" id="UP001241110">
    <property type="component" value="Unassembled WGS sequence"/>
</dbReference>